<dbReference type="Pfam" id="PF15515">
    <property type="entry name" value="MvaI_BcnI"/>
    <property type="match status" value="1"/>
</dbReference>
<comment type="caution">
    <text evidence="2">The sequence shown here is derived from an EMBL/GenBank/DDBJ whole genome shotgun (WGS) entry which is preliminary data.</text>
</comment>
<feature type="domain" description="MvaI/BcnI restriction endonuclease" evidence="1">
    <location>
        <begin position="205"/>
        <end position="457"/>
    </location>
</feature>
<name>A0ABD4ZGL5_GARVA</name>
<dbReference type="AlphaFoldDB" id="A0ABD4ZGL5"/>
<dbReference type="EMBL" id="JASOLZ010000007">
    <property type="protein sequence ID" value="MDK6862088.1"/>
    <property type="molecule type" value="Genomic_DNA"/>
</dbReference>
<organism evidence="2 3">
    <name type="scientific">Gardnerella vaginalis</name>
    <dbReference type="NCBI Taxonomy" id="2702"/>
    <lineage>
        <taxon>Bacteria</taxon>
        <taxon>Bacillati</taxon>
        <taxon>Actinomycetota</taxon>
        <taxon>Actinomycetes</taxon>
        <taxon>Bifidobacteriales</taxon>
        <taxon>Bifidobacteriaceae</taxon>
        <taxon>Gardnerella</taxon>
    </lineage>
</organism>
<gene>
    <name evidence="2" type="ORF">QP355_05465</name>
</gene>
<keyword evidence="2" id="KW-0255">Endonuclease</keyword>
<evidence type="ECO:0000313" key="3">
    <source>
        <dbReference type="Proteomes" id="UP001238969"/>
    </source>
</evidence>
<evidence type="ECO:0000313" key="2">
    <source>
        <dbReference type="EMBL" id="MDK6862088.1"/>
    </source>
</evidence>
<protein>
    <submittedName>
        <fullName evidence="2">MvaI/BcnI family restriction endonuclease</fullName>
    </submittedName>
</protein>
<dbReference type="GO" id="GO:0004519">
    <property type="term" value="F:endonuclease activity"/>
    <property type="evidence" value="ECO:0007669"/>
    <property type="project" value="UniProtKB-KW"/>
</dbReference>
<dbReference type="Gene3D" id="3.40.210.20">
    <property type="entry name" value="MvaI/BcnI restriction endonuclease, catalytic domain"/>
    <property type="match status" value="1"/>
</dbReference>
<keyword evidence="2" id="KW-0378">Hydrolase</keyword>
<reference evidence="2 3" key="1">
    <citation type="submission" date="2023-05" db="EMBL/GenBank/DDBJ databases">
        <title>Cataloging the Phylogenetic Diversity of Human Bladder Bacteria.</title>
        <authorList>
            <person name="Du J."/>
        </authorList>
    </citation>
    <scope>NUCLEOTIDE SEQUENCE [LARGE SCALE GENOMIC DNA]</scope>
    <source>
        <strain evidence="2 3">UMB6972</strain>
    </source>
</reference>
<keyword evidence="2" id="KW-0540">Nuclease</keyword>
<dbReference type="Proteomes" id="UP001238969">
    <property type="component" value="Unassembled WGS sequence"/>
</dbReference>
<proteinExistence type="predicted"/>
<dbReference type="RefSeq" id="WP_020760290.1">
    <property type="nucleotide sequence ID" value="NZ_CP083172.1"/>
</dbReference>
<evidence type="ECO:0000259" key="1">
    <source>
        <dbReference type="Pfam" id="PF15515"/>
    </source>
</evidence>
<dbReference type="InterPro" id="IPR043004">
    <property type="entry name" value="MvaI_BcnI_cat"/>
</dbReference>
<sequence>MESIDIKDDANWYDKLDIRQVCALLNEAGADSIWVKRLVANNNSKQQVWLAGDPSDLSFLPLGVPKYEKSNSKKKSSSDYVIQIPIPWKWVTPNGIFDAPNSKMCYYPQYPEVRFSGFLQGCESGPSDLMNETKRGHEEGRCLFFGAFKKHNSHESYVLGLVVGASSPAAQYVPRMDTFSNGHICKVVINDENNNEFSILESALVNVINKKIVPWRLTNDGKIVKPYIAQNAPGLTLEAELGIGENAIPSPDFDVWELKAIKQSSLEKRNNHKITLFTPQPDIGWITSTSQADFILRYGHVSKEDSDGNPIEYYLTSSDIKYDSEEKDSAKLIIKIIGFTNAKNFDPNGKIALIDSKTGELAAGWSFLKILEHWQRKHNRVAYVPYVYESVEGQKLVEFGPLITLGISTSFGLFLQAFNDRKIIFDPGDKLSFIDNKWKPKSRSQFRINLNDVCAIYKEIHEIDLRDSSKNF</sequence>
<accession>A0ABD4ZGL5</accession>
<dbReference type="InterPro" id="IPR029127">
    <property type="entry name" value="MvaI_BcnI"/>
</dbReference>